<dbReference type="SUPFAM" id="SSF53850">
    <property type="entry name" value="Periplasmic binding protein-like II"/>
    <property type="match status" value="1"/>
</dbReference>
<reference evidence="2" key="1">
    <citation type="submission" date="2022-06" db="EMBL/GenBank/DDBJ databases">
        <title>Genomic Encyclopedia of Archaeal and Bacterial Type Strains, Phase II (KMG-II): from individual species to whole genera.</title>
        <authorList>
            <person name="Goeker M."/>
        </authorList>
    </citation>
    <scope>NUCLEOTIDE SEQUENCE</scope>
    <source>
        <strain evidence="2">DSM 43935</strain>
    </source>
</reference>
<name>A0AAE3G9X0_9PSEU</name>
<evidence type="ECO:0000313" key="3">
    <source>
        <dbReference type="Proteomes" id="UP001206128"/>
    </source>
</evidence>
<dbReference type="Proteomes" id="UP001206128">
    <property type="component" value="Unassembled WGS sequence"/>
</dbReference>
<feature type="chain" id="PRO_5042094659" evidence="1">
    <location>
        <begin position="24"/>
        <end position="436"/>
    </location>
</feature>
<dbReference type="PANTHER" id="PTHR43649">
    <property type="entry name" value="ARABINOSE-BINDING PROTEIN-RELATED"/>
    <property type="match status" value="1"/>
</dbReference>
<protein>
    <submittedName>
        <fullName evidence="2">Multiple sugar transport system substrate-binding protein</fullName>
    </submittedName>
</protein>
<dbReference type="PANTHER" id="PTHR43649:SF14">
    <property type="entry name" value="BLR3389 PROTEIN"/>
    <property type="match status" value="1"/>
</dbReference>
<dbReference type="Gene3D" id="3.40.190.10">
    <property type="entry name" value="Periplasmic binding protein-like II"/>
    <property type="match status" value="1"/>
</dbReference>
<dbReference type="InterPro" id="IPR006059">
    <property type="entry name" value="SBP"/>
</dbReference>
<organism evidence="2 3">
    <name type="scientific">Goodfellowiella coeruleoviolacea</name>
    <dbReference type="NCBI Taxonomy" id="334858"/>
    <lineage>
        <taxon>Bacteria</taxon>
        <taxon>Bacillati</taxon>
        <taxon>Actinomycetota</taxon>
        <taxon>Actinomycetes</taxon>
        <taxon>Pseudonocardiales</taxon>
        <taxon>Pseudonocardiaceae</taxon>
        <taxon>Goodfellowiella</taxon>
    </lineage>
</organism>
<keyword evidence="2" id="KW-0762">Sugar transport</keyword>
<feature type="signal peptide" evidence="1">
    <location>
        <begin position="1"/>
        <end position="23"/>
    </location>
</feature>
<accession>A0AAE3G9X0</accession>
<gene>
    <name evidence="2" type="ORF">LX83_001040</name>
</gene>
<dbReference type="InterPro" id="IPR050490">
    <property type="entry name" value="Bact_solute-bd_prot1"/>
</dbReference>
<keyword evidence="1" id="KW-0732">Signal</keyword>
<evidence type="ECO:0000313" key="2">
    <source>
        <dbReference type="EMBL" id="MCP2164200.1"/>
    </source>
</evidence>
<dbReference type="PROSITE" id="PS51318">
    <property type="entry name" value="TAT"/>
    <property type="match status" value="1"/>
</dbReference>
<dbReference type="Pfam" id="PF13416">
    <property type="entry name" value="SBP_bac_8"/>
    <property type="match status" value="1"/>
</dbReference>
<dbReference type="EMBL" id="JAMTCK010000002">
    <property type="protein sequence ID" value="MCP2164200.1"/>
    <property type="molecule type" value="Genomic_DNA"/>
</dbReference>
<dbReference type="InterPro" id="IPR006311">
    <property type="entry name" value="TAT_signal"/>
</dbReference>
<sequence>MSPISRRAVLGGALAVGAASALAGCSAGAGLADDGRSLRYWDLFTGGDGATMRAMLDAFRAEHPEIDLEAVTLQWGPTYYTKLAMAGAGGRAPDVAVLHLARLPGYAPAGLLDPFDPDLLAEFDLTEENFPAAVWQRAQYNGQVYAIPLDTHPYVMYYNVDVCREAGLLDADDQLIPLRGPDAVLAAFTAAKQVTGAYGLVTETYGTDGVNPWRMWWTLYRQLGGELLTPDGRDLAIDDAKALRALTFMQQLTSSGAAIREADGSGSIALFSSGQAGFMWQGDWEVTTLLASGVPFSMTRFPAVFDNASAQADGHSLVLPHRRTRSPAQARATYQLIAFLLRHSVTWAEGGHVPAYQPVARSAEYRALRPQSLYASVVEELALDPPVWFAGSASTLWLEMGAALSPVLTGRATPAEGLAAAKAAVRRLLATPNPVQ</sequence>
<dbReference type="AlphaFoldDB" id="A0AAE3G9X0"/>
<proteinExistence type="predicted"/>
<dbReference type="RefSeq" id="WP_253767612.1">
    <property type="nucleotide sequence ID" value="NZ_JAMTCK010000002.1"/>
</dbReference>
<dbReference type="PROSITE" id="PS51257">
    <property type="entry name" value="PROKAR_LIPOPROTEIN"/>
    <property type="match status" value="1"/>
</dbReference>
<keyword evidence="2" id="KW-0813">Transport</keyword>
<evidence type="ECO:0000256" key="1">
    <source>
        <dbReference type="SAM" id="SignalP"/>
    </source>
</evidence>
<keyword evidence="3" id="KW-1185">Reference proteome</keyword>
<comment type="caution">
    <text evidence="2">The sequence shown here is derived from an EMBL/GenBank/DDBJ whole genome shotgun (WGS) entry which is preliminary data.</text>
</comment>